<accession>A0A4R6IKT1</accession>
<feature type="transmembrane region" description="Helical" evidence="3">
    <location>
        <begin position="9"/>
        <end position="28"/>
    </location>
</feature>
<feature type="transmembrane region" description="Helical" evidence="3">
    <location>
        <begin position="40"/>
        <end position="61"/>
    </location>
</feature>
<organism evidence="5 6">
    <name type="scientific">Pedobacter duraquae</name>
    <dbReference type="NCBI Taxonomy" id="425511"/>
    <lineage>
        <taxon>Bacteria</taxon>
        <taxon>Pseudomonadati</taxon>
        <taxon>Bacteroidota</taxon>
        <taxon>Sphingobacteriia</taxon>
        <taxon>Sphingobacteriales</taxon>
        <taxon>Sphingobacteriaceae</taxon>
        <taxon>Pedobacter</taxon>
    </lineage>
</organism>
<dbReference type="GO" id="GO:0000155">
    <property type="term" value="F:phosphorelay sensor kinase activity"/>
    <property type="evidence" value="ECO:0007669"/>
    <property type="project" value="InterPro"/>
</dbReference>
<evidence type="ECO:0000259" key="4">
    <source>
        <dbReference type="Pfam" id="PF06580"/>
    </source>
</evidence>
<evidence type="ECO:0000256" key="1">
    <source>
        <dbReference type="SAM" id="Coils"/>
    </source>
</evidence>
<reference evidence="5 6" key="1">
    <citation type="submission" date="2019-03" db="EMBL/GenBank/DDBJ databases">
        <title>Genomic Encyclopedia of Archaeal and Bacterial Type Strains, Phase II (KMG-II): from individual species to whole genera.</title>
        <authorList>
            <person name="Goeker M."/>
        </authorList>
    </citation>
    <scope>NUCLEOTIDE SEQUENCE [LARGE SCALE GENOMIC DNA]</scope>
    <source>
        <strain evidence="5 6">DSM 19034</strain>
    </source>
</reference>
<dbReference type="AlphaFoldDB" id="A0A4R6IKT1"/>
<keyword evidence="6" id="KW-1185">Reference proteome</keyword>
<feature type="region of interest" description="Disordered" evidence="2">
    <location>
        <begin position="107"/>
        <end position="151"/>
    </location>
</feature>
<keyword evidence="3" id="KW-0812">Transmembrane</keyword>
<dbReference type="GO" id="GO:0016020">
    <property type="term" value="C:membrane"/>
    <property type="evidence" value="ECO:0007669"/>
    <property type="project" value="InterPro"/>
</dbReference>
<protein>
    <submittedName>
        <fullName evidence="5">Histidine kinase</fullName>
    </submittedName>
</protein>
<dbReference type="Pfam" id="PF06580">
    <property type="entry name" value="His_kinase"/>
    <property type="match status" value="1"/>
</dbReference>
<feature type="domain" description="Signal transduction histidine kinase internal region" evidence="4">
    <location>
        <begin position="197"/>
        <end position="275"/>
    </location>
</feature>
<gene>
    <name evidence="5" type="ORF">CLV32_1643</name>
</gene>
<feature type="transmembrane region" description="Helical" evidence="3">
    <location>
        <begin position="73"/>
        <end position="93"/>
    </location>
</feature>
<keyword evidence="1" id="KW-0175">Coiled coil</keyword>
<dbReference type="InterPro" id="IPR010559">
    <property type="entry name" value="Sig_transdc_His_kin_internal"/>
</dbReference>
<comment type="caution">
    <text evidence="5">The sequence shown here is derived from an EMBL/GenBank/DDBJ whole genome shotgun (WGS) entry which is preliminary data.</text>
</comment>
<keyword evidence="5" id="KW-0808">Transferase</keyword>
<dbReference type="Proteomes" id="UP000295499">
    <property type="component" value="Unassembled WGS sequence"/>
</dbReference>
<keyword evidence="3" id="KW-0472">Membrane</keyword>
<proteinExistence type="predicted"/>
<evidence type="ECO:0000313" key="6">
    <source>
        <dbReference type="Proteomes" id="UP000295499"/>
    </source>
</evidence>
<name>A0A4R6IKT1_9SPHI</name>
<feature type="coiled-coil region" evidence="1">
    <location>
        <begin position="178"/>
        <end position="205"/>
    </location>
</feature>
<dbReference type="EMBL" id="SNWM01000002">
    <property type="protein sequence ID" value="TDO22663.1"/>
    <property type="molecule type" value="Genomic_DNA"/>
</dbReference>
<keyword evidence="3" id="KW-1133">Transmembrane helix</keyword>
<dbReference type="InterPro" id="IPR050640">
    <property type="entry name" value="Bact_2-comp_sensor_kinase"/>
</dbReference>
<dbReference type="PANTHER" id="PTHR34220:SF7">
    <property type="entry name" value="SENSOR HISTIDINE KINASE YPDA"/>
    <property type="match status" value="1"/>
</dbReference>
<keyword evidence="5" id="KW-0418">Kinase</keyword>
<dbReference type="PANTHER" id="PTHR34220">
    <property type="entry name" value="SENSOR HISTIDINE KINASE YPDA"/>
    <property type="match status" value="1"/>
</dbReference>
<evidence type="ECO:0000313" key="5">
    <source>
        <dbReference type="EMBL" id="TDO22663.1"/>
    </source>
</evidence>
<sequence>MINLKIARIITQLAGWMLFFSLPIVFMLNQQDNEDTMQVISMGAYWQFCGIYLLLFYLTRLVLIPRLYLKGRYFLFFGIISLLFIGVCIVKPFDHLMSAHQRQGINFGRSDRQEPRPDRGGPAPEYGGRPPGPELGSRDTQFQRPGPPNQRESHRFDIVGVFLFVMVISLTMAIEINKQLYITQRKAIKAEADRAEAQLSFLKAQINPHFLYNTLNNIYTLAVTSNPNTAPSIMKLSNIMRYLTDDITEEKVSLRDELDCVDNFIGLQELRLGAKTPIEYHVEGLALNQKIAPLVLMTFVENAFKYGVSKQRICPIIIRVNIADTQIHFYTENHDFSANVKLTRTGIGINNTKQRLQFAYPGKHTLLIEKKEDRFIVDLKLYL</sequence>
<evidence type="ECO:0000256" key="2">
    <source>
        <dbReference type="SAM" id="MobiDB-lite"/>
    </source>
</evidence>
<feature type="transmembrane region" description="Helical" evidence="3">
    <location>
        <begin position="158"/>
        <end position="176"/>
    </location>
</feature>
<evidence type="ECO:0000256" key="3">
    <source>
        <dbReference type="SAM" id="Phobius"/>
    </source>
</evidence>
<feature type="compositionally biased region" description="Basic and acidic residues" evidence="2">
    <location>
        <begin position="109"/>
        <end position="119"/>
    </location>
</feature>